<dbReference type="AlphaFoldDB" id="A0A836C043"/>
<sequence>MRALAWALALSAALAASSASAEILEPIVFYSDADPADTQDAVSKRNMGNSVLAAGAGFNVRVVPGPPVTIALDARTHVMAASTLKKMSTEMLSAFAAAISRPGYALVVIASPQVEPDYNALLAPFLGGSSPGCTADRLRLIAVKQQGLGLPDTWVEQFASAARTGDVSSFQCSLGTPWYQTLGFTDLTSPYMFFKSRTGNYVKLLGFNWYGTSRIPDWEPTLLWVPEVPPQPPLPPPSPQAPDSPPPLDPAQSPPPPLNPSPPPATPPPPSPPPGIPPPPSPPFTPLPDAPFQIITDPSVPSDSKDAVRKGLMQVAAYQMLGETNVGTGPSPSSSPRLAVYDNTLAALSAEQIGALSAHVRNGAVLAIVLSSDNGAQLSGLVSGLEGQPTNCDVRVLPLRNNKLSVVPGAIANGVLGVPVFDVSLGVGLAANTYAFQCSRGVRILSVDGSTTGEGVVWEIQLGSGLLRLIGYDFTAGGFSSSLVGGPNVIKLTSRLQTIASVALTYGSSMLPPPVASPPPARSPKRPNRRTPKTPPKPPPMDDAPYKEKLADGINAITAEPDKSPVPLKGALTHVAFDTTLQAMDQTAFKDLIALVRQQETILSIIFTSGVTDDQLSTLMLDITGWSGMTCQSGPVAVNQRINRVVPPIGDLRSDGWRALDDTRYVSCLNGQAIFAVNKDWNLGVVIEVPTMGGGVVRLIGYNFASGGRGDNRKPLATMAFFPRALVTPVMPTDS</sequence>
<feature type="compositionally biased region" description="Pro residues" evidence="1">
    <location>
        <begin position="229"/>
        <end position="289"/>
    </location>
</feature>
<reference evidence="3" key="1">
    <citation type="journal article" date="2020" name="bioRxiv">
        <title>Comparative genomics of Chlamydomonas.</title>
        <authorList>
            <person name="Craig R.J."/>
            <person name="Hasan A.R."/>
            <person name="Ness R.W."/>
            <person name="Keightley P.D."/>
        </authorList>
    </citation>
    <scope>NUCLEOTIDE SEQUENCE</scope>
    <source>
        <strain evidence="3">CCAP 11/70</strain>
    </source>
</reference>
<keyword evidence="2" id="KW-0732">Signal</keyword>
<protein>
    <submittedName>
        <fullName evidence="3">Uncharacterized protein</fullName>
    </submittedName>
</protein>
<evidence type="ECO:0000256" key="1">
    <source>
        <dbReference type="SAM" id="MobiDB-lite"/>
    </source>
</evidence>
<evidence type="ECO:0000313" key="4">
    <source>
        <dbReference type="Proteomes" id="UP000612055"/>
    </source>
</evidence>
<dbReference type="PRINTS" id="PR01217">
    <property type="entry name" value="PRICHEXTENSN"/>
</dbReference>
<gene>
    <name evidence="3" type="ORF">HYH03_007358</name>
</gene>
<dbReference type="Proteomes" id="UP000612055">
    <property type="component" value="Unassembled WGS sequence"/>
</dbReference>
<evidence type="ECO:0000313" key="3">
    <source>
        <dbReference type="EMBL" id="KAG2494592.1"/>
    </source>
</evidence>
<dbReference type="EMBL" id="JAEHOE010000030">
    <property type="protein sequence ID" value="KAG2494592.1"/>
    <property type="molecule type" value="Genomic_DNA"/>
</dbReference>
<feature type="compositionally biased region" description="Pro residues" evidence="1">
    <location>
        <begin position="533"/>
        <end position="542"/>
    </location>
</feature>
<feature type="chain" id="PRO_5032414608" evidence="2">
    <location>
        <begin position="22"/>
        <end position="735"/>
    </location>
</feature>
<feature type="compositionally biased region" description="Basic residues" evidence="1">
    <location>
        <begin position="523"/>
        <end position="532"/>
    </location>
</feature>
<feature type="signal peptide" evidence="2">
    <location>
        <begin position="1"/>
        <end position="21"/>
    </location>
</feature>
<accession>A0A836C043</accession>
<comment type="caution">
    <text evidence="3">The sequence shown here is derived from an EMBL/GenBank/DDBJ whole genome shotgun (WGS) entry which is preliminary data.</text>
</comment>
<organism evidence="3 4">
    <name type="scientific">Edaphochlamys debaryana</name>
    <dbReference type="NCBI Taxonomy" id="47281"/>
    <lineage>
        <taxon>Eukaryota</taxon>
        <taxon>Viridiplantae</taxon>
        <taxon>Chlorophyta</taxon>
        <taxon>core chlorophytes</taxon>
        <taxon>Chlorophyceae</taxon>
        <taxon>CS clade</taxon>
        <taxon>Chlamydomonadales</taxon>
        <taxon>Chlamydomonadales incertae sedis</taxon>
        <taxon>Edaphochlamys</taxon>
    </lineage>
</organism>
<feature type="compositionally biased region" description="Pro residues" evidence="1">
    <location>
        <begin position="513"/>
        <end position="522"/>
    </location>
</feature>
<feature type="region of interest" description="Disordered" evidence="1">
    <location>
        <begin position="513"/>
        <end position="546"/>
    </location>
</feature>
<evidence type="ECO:0000256" key="2">
    <source>
        <dbReference type="SAM" id="SignalP"/>
    </source>
</evidence>
<dbReference type="OrthoDB" id="532473at2759"/>
<proteinExistence type="predicted"/>
<name>A0A836C043_9CHLO</name>
<keyword evidence="4" id="KW-1185">Reference proteome</keyword>
<feature type="region of interest" description="Disordered" evidence="1">
    <location>
        <begin position="229"/>
        <end position="306"/>
    </location>
</feature>